<dbReference type="PROSITE" id="PS50109">
    <property type="entry name" value="HIS_KIN"/>
    <property type="match status" value="1"/>
</dbReference>
<dbReference type="KEGG" id="pms:KNP414_07459"/>
<dbReference type="GO" id="GO:0005524">
    <property type="term" value="F:ATP binding"/>
    <property type="evidence" value="ECO:0007669"/>
    <property type="project" value="UniProtKB-KW"/>
</dbReference>
<evidence type="ECO:0000256" key="4">
    <source>
        <dbReference type="ARBA" id="ARBA00022679"/>
    </source>
</evidence>
<dbReference type="SUPFAM" id="SSF55874">
    <property type="entry name" value="ATPase domain of HSP90 chaperone/DNA topoisomerase II/histidine kinase"/>
    <property type="match status" value="1"/>
</dbReference>
<dbReference type="RefSeq" id="WP_013921104.1">
    <property type="nucleotide sequence ID" value="NC_015690.1"/>
</dbReference>
<keyword evidence="9" id="KW-0472">Membrane</keyword>
<evidence type="ECO:0000256" key="5">
    <source>
        <dbReference type="ARBA" id="ARBA00022741"/>
    </source>
</evidence>
<evidence type="ECO:0000259" key="10">
    <source>
        <dbReference type="PROSITE" id="PS50109"/>
    </source>
</evidence>
<gene>
    <name evidence="11" type="primary">citS</name>
    <name evidence="11" type="ordered locus">KNP414_07459</name>
</gene>
<dbReference type="EMBL" id="CP002869">
    <property type="protein sequence ID" value="AEI45963.1"/>
    <property type="molecule type" value="Genomic_DNA"/>
</dbReference>
<dbReference type="GO" id="GO:0042802">
    <property type="term" value="F:identical protein binding"/>
    <property type="evidence" value="ECO:0007669"/>
    <property type="project" value="TreeGrafter"/>
</dbReference>
<dbReference type="SMART" id="SM00387">
    <property type="entry name" value="HATPase_c"/>
    <property type="match status" value="1"/>
</dbReference>
<evidence type="ECO:0000256" key="7">
    <source>
        <dbReference type="ARBA" id="ARBA00022840"/>
    </source>
</evidence>
<dbReference type="PANTHER" id="PTHR40448:SF1">
    <property type="entry name" value="TWO-COMPONENT SENSOR HISTIDINE KINASE"/>
    <property type="match status" value="1"/>
</dbReference>
<dbReference type="HOGENOM" id="CLU_469163_0_0_9"/>
<organism evidence="11 12">
    <name type="scientific">Paenibacillus mucilaginosus (strain KNP414)</name>
    <dbReference type="NCBI Taxonomy" id="1036673"/>
    <lineage>
        <taxon>Bacteria</taxon>
        <taxon>Bacillati</taxon>
        <taxon>Bacillota</taxon>
        <taxon>Bacilli</taxon>
        <taxon>Bacillales</taxon>
        <taxon>Paenibacillaceae</taxon>
        <taxon>Paenibacillus</taxon>
    </lineage>
</organism>
<dbReference type="PRINTS" id="PR00344">
    <property type="entry name" value="BCTRLSENSOR"/>
</dbReference>
<dbReference type="InterPro" id="IPR004358">
    <property type="entry name" value="Sig_transdc_His_kin-like_C"/>
</dbReference>
<evidence type="ECO:0000313" key="11">
    <source>
        <dbReference type="EMBL" id="AEI45963.1"/>
    </source>
</evidence>
<keyword evidence="3" id="KW-0597">Phosphoprotein</keyword>
<dbReference type="AlphaFoldDB" id="F8F7F4"/>
<evidence type="ECO:0000256" key="1">
    <source>
        <dbReference type="ARBA" id="ARBA00000085"/>
    </source>
</evidence>
<dbReference type="Gene3D" id="1.10.287.130">
    <property type="match status" value="1"/>
</dbReference>
<evidence type="ECO:0000256" key="8">
    <source>
        <dbReference type="ARBA" id="ARBA00023012"/>
    </source>
</evidence>
<dbReference type="EC" id="2.7.13.3" evidence="2"/>
<dbReference type="InterPro" id="IPR039506">
    <property type="entry name" value="SPOB_a"/>
</dbReference>
<keyword evidence="9" id="KW-1133">Transmembrane helix</keyword>
<keyword evidence="8" id="KW-0902">Two-component regulatory system</keyword>
<dbReference type="PATRIC" id="fig|1036673.3.peg.6963"/>
<reference evidence="11 12" key="2">
    <citation type="journal article" date="2013" name="Genome Announc.">
        <title>Genome Sequence of Growth-Improving Paenibacillus mucilaginosus Strain KNP414.</title>
        <authorList>
            <person name="Lu J.J."/>
            <person name="Wang J.F."/>
            <person name="Hu X.F."/>
        </authorList>
    </citation>
    <scope>NUCLEOTIDE SEQUENCE [LARGE SCALE GENOMIC DNA]</scope>
    <source>
        <strain evidence="11 12">KNP414</strain>
    </source>
</reference>
<dbReference type="Gene3D" id="3.30.565.10">
    <property type="entry name" value="Histidine kinase-like ATPase, C-terminal domain"/>
    <property type="match status" value="1"/>
</dbReference>
<accession>F8F7F4</accession>
<evidence type="ECO:0000256" key="9">
    <source>
        <dbReference type="SAM" id="Phobius"/>
    </source>
</evidence>
<evidence type="ECO:0000256" key="6">
    <source>
        <dbReference type="ARBA" id="ARBA00022777"/>
    </source>
</evidence>
<feature type="transmembrane region" description="Helical" evidence="9">
    <location>
        <begin position="341"/>
        <end position="362"/>
    </location>
</feature>
<reference evidence="12" key="1">
    <citation type="submission" date="2011-06" db="EMBL/GenBank/DDBJ databases">
        <title>Complete genome sequence of Paenibacillus mucilaginosus KNP414.</title>
        <authorList>
            <person name="Wang J."/>
            <person name="Hu S."/>
            <person name="Hu X."/>
            <person name="Zhang B."/>
            <person name="Dong D."/>
            <person name="Zhang S."/>
            <person name="Zhao K."/>
            <person name="Wu D."/>
        </authorList>
    </citation>
    <scope>NUCLEOTIDE SEQUENCE [LARGE SCALE GENOMIC DNA]</scope>
    <source>
        <strain evidence="12">KNP414</strain>
    </source>
</reference>
<evidence type="ECO:0000256" key="3">
    <source>
        <dbReference type="ARBA" id="ARBA00022553"/>
    </source>
</evidence>
<keyword evidence="4" id="KW-0808">Transferase</keyword>
<dbReference type="SUPFAM" id="SSF55890">
    <property type="entry name" value="Sporulation response regulatory protein Spo0B"/>
    <property type="match status" value="1"/>
</dbReference>
<proteinExistence type="predicted"/>
<comment type="catalytic activity">
    <reaction evidence="1">
        <text>ATP + protein L-histidine = ADP + protein N-phospho-L-histidine.</text>
        <dbReference type="EC" id="2.7.13.3"/>
    </reaction>
</comment>
<dbReference type="Proteomes" id="UP000006620">
    <property type="component" value="Chromosome"/>
</dbReference>
<dbReference type="GO" id="GO:0000155">
    <property type="term" value="F:phosphorelay sensor kinase activity"/>
    <property type="evidence" value="ECO:0007669"/>
    <property type="project" value="InterPro"/>
</dbReference>
<keyword evidence="5" id="KW-0547">Nucleotide-binding</keyword>
<dbReference type="InterPro" id="IPR016120">
    <property type="entry name" value="Sig_transdc_His_kin_SpoOB"/>
</dbReference>
<keyword evidence="7" id="KW-0067">ATP-binding</keyword>
<feature type="transmembrane region" description="Helical" evidence="9">
    <location>
        <begin position="12"/>
        <end position="32"/>
    </location>
</feature>
<dbReference type="InterPro" id="IPR003594">
    <property type="entry name" value="HATPase_dom"/>
</dbReference>
<protein>
    <recommendedName>
        <fullName evidence="2">histidine kinase</fullName>
        <ecNumber evidence="2">2.7.13.3</ecNumber>
    </recommendedName>
</protein>
<dbReference type="InterPro" id="IPR032834">
    <property type="entry name" value="NatK-like_C"/>
</dbReference>
<dbReference type="PANTHER" id="PTHR40448">
    <property type="entry name" value="TWO-COMPONENT SENSOR HISTIDINE KINASE"/>
    <property type="match status" value="1"/>
</dbReference>
<dbReference type="Pfam" id="PF14501">
    <property type="entry name" value="HATPase_c_5"/>
    <property type="match status" value="1"/>
</dbReference>
<keyword evidence="6" id="KW-0418">Kinase</keyword>
<dbReference type="InterPro" id="IPR036890">
    <property type="entry name" value="HATPase_C_sf"/>
</dbReference>
<keyword evidence="9" id="KW-0812">Transmembrane</keyword>
<dbReference type="InterPro" id="IPR005467">
    <property type="entry name" value="His_kinase_dom"/>
</dbReference>
<evidence type="ECO:0000313" key="12">
    <source>
        <dbReference type="Proteomes" id="UP000006620"/>
    </source>
</evidence>
<name>F8F7F4_PAEMK</name>
<dbReference type="Pfam" id="PF14689">
    <property type="entry name" value="SPOB_a"/>
    <property type="match status" value="1"/>
</dbReference>
<evidence type="ECO:0000256" key="2">
    <source>
        <dbReference type="ARBA" id="ARBA00012438"/>
    </source>
</evidence>
<sequence>MLRAEWFNKSKFIVVFVVVFFSTILLNNFVFYQVTQERLEETFEKESEMLAVDLTDSISQYHLSVRYVEELIGEELRVAAMAIQSSLDPKFENVTNEQLAALSQELGISHITLFQRKEKDIVGVRSSDPKEIGISARKWGFWYTAMKQLFALQPVSIPEGQKLKNYWAGPLEYSSSNPGSIDKWGYYYDGTTNYMINPYVHDRQIREFQNLVGYEEIVQRTLKKDSTILEITGFNPKLFGEKAPEFKRNDGTKFVSLSNRDIYFGTYTFPESRDVASVRQAISDNRTITYSGESNGRKVIKSFIPVPSGKDLGGQEFPYVIGVVSDYQSIQTHLDKQARNAFYLIILATLMAMIIIYLYVIYMRRAKESAVQLTQDQYIEDISRMFTTVRGQRHDFLNHVQTIHTMVQLGKYEEVKKYTKQFVQEIVEISDIIQINHPVIASQVQAKVAASISRKIRFQHDFQNLCKLPLNALKSVDMVKVIGNLVDNAFDEAEKLPVEEREVLLTGWVDNGDFHIMVKNPCHNPPSEEEIAQLFKPGFSTKEGEHHGLGLSIVKGIVEGYKGSIQVAVEGSSIEFHVRIPGE</sequence>
<feature type="domain" description="Histidine kinase" evidence="10">
    <location>
        <begin position="478"/>
        <end position="583"/>
    </location>
</feature>